<evidence type="ECO:0000256" key="3">
    <source>
        <dbReference type="ARBA" id="ARBA00022478"/>
    </source>
</evidence>
<dbReference type="EMBL" id="JASCZI010090642">
    <property type="protein sequence ID" value="MED6143779.1"/>
    <property type="molecule type" value="Genomic_DNA"/>
</dbReference>
<dbReference type="PANTHER" id="PTHR12780">
    <property type="entry name" value="RNA POLYMERASE III DNA DIRECTED , 39KD SUBUNIT-RELATED"/>
    <property type="match status" value="1"/>
</dbReference>
<evidence type="ECO:0000256" key="1">
    <source>
        <dbReference type="ARBA" id="ARBA00004123"/>
    </source>
</evidence>
<evidence type="ECO:0000313" key="7">
    <source>
        <dbReference type="Proteomes" id="UP001341840"/>
    </source>
</evidence>
<evidence type="ECO:0000256" key="2">
    <source>
        <dbReference type="ARBA" id="ARBA00011038"/>
    </source>
</evidence>
<keyword evidence="7" id="KW-1185">Reference proteome</keyword>
<dbReference type="InterPro" id="IPR036390">
    <property type="entry name" value="WH_DNA-bd_sf"/>
</dbReference>
<dbReference type="InterPro" id="IPR016049">
    <property type="entry name" value="RNA_pol_Rpc34-like"/>
</dbReference>
<proteinExistence type="inferred from homology"/>
<evidence type="ECO:0000256" key="5">
    <source>
        <dbReference type="ARBA" id="ARBA00023242"/>
    </source>
</evidence>
<comment type="caution">
    <text evidence="6">The sequence shown here is derived from an EMBL/GenBank/DDBJ whole genome shotgun (WGS) entry which is preliminary data.</text>
</comment>
<dbReference type="Proteomes" id="UP001341840">
    <property type="component" value="Unassembled WGS sequence"/>
</dbReference>
<protein>
    <recommendedName>
        <fullName evidence="8">RNA polymerase III subunit C6</fullName>
    </recommendedName>
</protein>
<dbReference type="Pfam" id="PF05158">
    <property type="entry name" value="RNA_pol_Rpc34"/>
    <property type="match status" value="1"/>
</dbReference>
<evidence type="ECO:0008006" key="8">
    <source>
        <dbReference type="Google" id="ProtNLM"/>
    </source>
</evidence>
<comment type="subcellular location">
    <subcellularLocation>
        <location evidence="1">Nucleus</location>
    </subcellularLocation>
</comment>
<dbReference type="InterPro" id="IPR036388">
    <property type="entry name" value="WH-like_DNA-bd_sf"/>
</dbReference>
<dbReference type="Gene3D" id="1.10.10.10">
    <property type="entry name" value="Winged helix-like DNA-binding domain superfamily/Winged helix DNA-binding domain"/>
    <property type="match status" value="1"/>
</dbReference>
<gene>
    <name evidence="6" type="ORF">PIB30_009281</name>
</gene>
<comment type="similarity">
    <text evidence="2">Belongs to the eukaryotic RPC34/RPC39 RNA polymerase subunit family.</text>
</comment>
<keyword evidence="3" id="KW-0240">DNA-directed RNA polymerase</keyword>
<sequence length="219" mass="24754">MRKPVGSSKDMIDAERIVFNLIHSKQNMGIWVADIKRETTLPESMIKKSIKNLQTRGEIKEVVNIKNKSRKHYMAASFEPADEVTGGNWYSEGKLDKEYIYELRQACLRYISRSSVASRNGISEFIIKGGCFPGATTAEVDQILENLVLDDEIIEEKSTGYGDYENFPVGRVCYRCKSKGEVGAMASIPCGVCPRINLCSPDDFISPKNCELYQKWLNF</sequence>
<reference evidence="6 7" key="1">
    <citation type="journal article" date="2023" name="Plants (Basel)">
        <title>Bridging the Gap: Combining Genomics and Transcriptomics Approaches to Understand Stylosanthes scabra, an Orphan Legume from the Brazilian Caatinga.</title>
        <authorList>
            <person name="Ferreira-Neto J.R.C."/>
            <person name="da Silva M.D."/>
            <person name="Binneck E."/>
            <person name="de Melo N.F."/>
            <person name="da Silva R.H."/>
            <person name="de Melo A.L.T.M."/>
            <person name="Pandolfi V."/>
            <person name="Bustamante F.O."/>
            <person name="Brasileiro-Vidal A.C."/>
            <person name="Benko-Iseppon A.M."/>
        </authorList>
    </citation>
    <scope>NUCLEOTIDE SEQUENCE [LARGE SCALE GENOMIC DNA]</scope>
    <source>
        <tissue evidence="6">Leaves</tissue>
    </source>
</reference>
<keyword evidence="4" id="KW-0804">Transcription</keyword>
<evidence type="ECO:0000256" key="4">
    <source>
        <dbReference type="ARBA" id="ARBA00023163"/>
    </source>
</evidence>
<name>A0ABU6T614_9FABA</name>
<dbReference type="SUPFAM" id="SSF46785">
    <property type="entry name" value="Winged helix' DNA-binding domain"/>
    <property type="match status" value="1"/>
</dbReference>
<dbReference type="InterPro" id="IPR007832">
    <property type="entry name" value="RNA_pol_Rpc34"/>
</dbReference>
<accession>A0ABU6T614</accession>
<keyword evidence="5" id="KW-0539">Nucleus</keyword>
<organism evidence="6 7">
    <name type="scientific">Stylosanthes scabra</name>
    <dbReference type="NCBI Taxonomy" id="79078"/>
    <lineage>
        <taxon>Eukaryota</taxon>
        <taxon>Viridiplantae</taxon>
        <taxon>Streptophyta</taxon>
        <taxon>Embryophyta</taxon>
        <taxon>Tracheophyta</taxon>
        <taxon>Spermatophyta</taxon>
        <taxon>Magnoliopsida</taxon>
        <taxon>eudicotyledons</taxon>
        <taxon>Gunneridae</taxon>
        <taxon>Pentapetalae</taxon>
        <taxon>rosids</taxon>
        <taxon>fabids</taxon>
        <taxon>Fabales</taxon>
        <taxon>Fabaceae</taxon>
        <taxon>Papilionoideae</taxon>
        <taxon>50 kb inversion clade</taxon>
        <taxon>dalbergioids sensu lato</taxon>
        <taxon>Dalbergieae</taxon>
        <taxon>Pterocarpus clade</taxon>
        <taxon>Stylosanthes</taxon>
    </lineage>
</organism>
<evidence type="ECO:0000313" key="6">
    <source>
        <dbReference type="EMBL" id="MED6143779.1"/>
    </source>
</evidence>